<gene>
    <name evidence="1" type="ORF">D6R50_24155</name>
</gene>
<dbReference type="Proteomes" id="UP000281725">
    <property type="component" value="Unassembled WGS sequence"/>
</dbReference>
<dbReference type="EMBL" id="RAWX01000009">
    <property type="protein sequence ID" value="RKJ83798.1"/>
    <property type="molecule type" value="Genomic_DNA"/>
</dbReference>
<evidence type="ECO:0000313" key="1">
    <source>
        <dbReference type="EMBL" id="RKJ83798.1"/>
    </source>
</evidence>
<organism evidence="1 2">
    <name type="scientific">Aeromonas veronii</name>
    <dbReference type="NCBI Taxonomy" id="654"/>
    <lineage>
        <taxon>Bacteria</taxon>
        <taxon>Pseudomonadati</taxon>
        <taxon>Pseudomonadota</taxon>
        <taxon>Gammaproteobacteria</taxon>
        <taxon>Aeromonadales</taxon>
        <taxon>Aeromonadaceae</taxon>
        <taxon>Aeromonas</taxon>
    </lineage>
</organism>
<comment type="caution">
    <text evidence="1">The sequence shown here is derived from an EMBL/GenBank/DDBJ whole genome shotgun (WGS) entry which is preliminary data.</text>
</comment>
<proteinExistence type="predicted"/>
<protein>
    <submittedName>
        <fullName evidence="1">Uncharacterized protein</fullName>
    </submittedName>
</protein>
<sequence length="62" mass="6867">MSTLAIPCALRNRKIQNCRITGPYAARYSENDLTILAQRAHALVWASLFGHINRISANQGAQ</sequence>
<evidence type="ECO:0000313" key="2">
    <source>
        <dbReference type="Proteomes" id="UP000281725"/>
    </source>
</evidence>
<dbReference type="RefSeq" id="WP_120416400.1">
    <property type="nucleotide sequence ID" value="NZ_RAWX01000009.1"/>
</dbReference>
<accession>A0A3A9I5U5</accession>
<name>A0A3A9I5U5_AERVE</name>
<dbReference type="AlphaFoldDB" id="A0A3A9I5U5"/>
<reference evidence="1 2" key="1">
    <citation type="submission" date="2018-09" db="EMBL/GenBank/DDBJ databases">
        <title>Genome sequencing of Aeromonas veronii MS-17-88.</title>
        <authorList>
            <person name="Tekedar H.C."/>
            <person name="Arick M.A."/>
            <person name="Hsu C.-Y."/>
            <person name="Thrash A."/>
            <person name="Karsi A."/>
            <person name="Lawrence M.L."/>
            <person name="Abdelhamed H."/>
        </authorList>
    </citation>
    <scope>NUCLEOTIDE SEQUENCE [LARGE SCALE GENOMIC DNA]</scope>
    <source>
        <strain evidence="1 2">MS 17-88</strain>
    </source>
</reference>